<feature type="transmembrane region" description="Helical" evidence="2">
    <location>
        <begin position="113"/>
        <end position="134"/>
    </location>
</feature>
<keyword evidence="2" id="KW-0812">Transmembrane</keyword>
<evidence type="ECO:0000313" key="3">
    <source>
        <dbReference type="EMBL" id="SMP76357.1"/>
    </source>
</evidence>
<feature type="transmembrane region" description="Helical" evidence="2">
    <location>
        <begin position="346"/>
        <end position="365"/>
    </location>
</feature>
<dbReference type="PANTHER" id="PTHR13325:SF3">
    <property type="entry name" value="MEMBRANE-BOUND TRANSCRIPTION FACTOR SITE-2 PROTEASE"/>
    <property type="match status" value="1"/>
</dbReference>
<keyword evidence="2" id="KW-0472">Membrane</keyword>
<keyword evidence="3" id="KW-0645">Protease</keyword>
<evidence type="ECO:0000256" key="1">
    <source>
        <dbReference type="SAM" id="MobiDB-lite"/>
    </source>
</evidence>
<dbReference type="PANTHER" id="PTHR13325">
    <property type="entry name" value="PROTEASE M50 MEMBRANE-BOUND TRANSCRIPTION FACTOR SITE 2 PROTEASE"/>
    <property type="match status" value="1"/>
</dbReference>
<organism evidence="3 4">
    <name type="scientific">Neorhodopirellula lusitana</name>
    <dbReference type="NCBI Taxonomy" id="445327"/>
    <lineage>
        <taxon>Bacteria</taxon>
        <taxon>Pseudomonadati</taxon>
        <taxon>Planctomycetota</taxon>
        <taxon>Planctomycetia</taxon>
        <taxon>Pirellulales</taxon>
        <taxon>Pirellulaceae</taxon>
        <taxon>Neorhodopirellula</taxon>
    </lineage>
</organism>
<dbReference type="EMBL" id="FXUG01000021">
    <property type="protein sequence ID" value="SMP76357.1"/>
    <property type="molecule type" value="Genomic_DNA"/>
</dbReference>
<feature type="transmembrane region" description="Helical" evidence="2">
    <location>
        <begin position="312"/>
        <end position="340"/>
    </location>
</feature>
<name>A0ABY1QPI6_9BACT</name>
<accession>A0ABY1QPI6</accession>
<feature type="transmembrane region" description="Helical" evidence="2">
    <location>
        <begin position="244"/>
        <end position="264"/>
    </location>
</feature>
<gene>
    <name evidence="3" type="ORF">SAMN06265222_12117</name>
</gene>
<feature type="region of interest" description="Disordered" evidence="1">
    <location>
        <begin position="537"/>
        <end position="569"/>
    </location>
</feature>
<keyword evidence="4" id="KW-1185">Reference proteome</keyword>
<keyword evidence="2" id="KW-1133">Transmembrane helix</keyword>
<dbReference type="Proteomes" id="UP001158067">
    <property type="component" value="Unassembled WGS sequence"/>
</dbReference>
<feature type="compositionally biased region" description="Low complexity" evidence="1">
    <location>
        <begin position="547"/>
        <end position="558"/>
    </location>
</feature>
<protein>
    <submittedName>
        <fullName evidence="3">Peptide zinc metalloprotease protein</fullName>
    </submittedName>
</protein>
<keyword evidence="3" id="KW-0378">Hydrolase</keyword>
<comment type="caution">
    <text evidence="3">The sequence shown here is derived from an EMBL/GenBank/DDBJ whole genome shotgun (WGS) entry which is preliminary data.</text>
</comment>
<proteinExistence type="predicted"/>
<reference evidence="3 4" key="1">
    <citation type="submission" date="2017-05" db="EMBL/GenBank/DDBJ databases">
        <authorList>
            <person name="Varghese N."/>
            <person name="Submissions S."/>
        </authorList>
    </citation>
    <scope>NUCLEOTIDE SEQUENCE [LARGE SCALE GENOMIC DNA]</scope>
    <source>
        <strain evidence="3 4">DSM 25457</strain>
    </source>
</reference>
<sequence>MTPESASRAMLLRNDLHVMPLAGSRDCVVVDDISGRFARTKRAVWDQLRRTNTPTSHADSGAVLWQQATSAGWTRSRTANDRSGAWSPLSIKIPITSIDPIAKRLVGFSDLIFAPKAILMWSIAAAIGVLVLSMRWERWAGSVPSLTHYITTMHPMSAAAVFVLTKTVHELGHATACRRFGSRPGVAGIWFLCFMPCPFVDVTEVWRQPSAMRRAAVMAAGMIAEGVVCVIAIWVWVLAESANMRLAAMNVILICGVSTVLFNANPLMRYDGYFILSDLIDSSNLRVEASREWMRCLSLPVRSWFRLGRRSLFLIGYQAAAAVYRVFIFVAITTMILAIADRFGCWRIAAILVVVLAMAASARKVRSMASVWLGNGKWSVVPKWRRRGLALGAIAILLVILLVPFPRYRHVSGRLEAKDVKAVYLPGDGMVESVEVRVGDHVLQDQRLATLTDPELEIRLVSINGQAKVLKHRSRAARLASLSGDKHAMSGQSLPENQWDVLDAASLAVSVDRDELLERQQRLRVVAPVDGWVLPGVGRSGRNQGRAESASDGSAEAETTLAADPLELSPGPGQLAIDRMAWCRIATSENLQVTIPLDSDDHDEILVGSEVRIVIPGRSFRSTAGFETTQVMNELGAGGEAVQHSTVRAVSPLRSDAGAQQMATGQSATGNAKHGYQAIADLSPDGSVTMDHLVRWDGAECQVVVHLARKALWEDLVEMTRDVIGR</sequence>
<feature type="transmembrane region" description="Helical" evidence="2">
    <location>
        <begin position="215"/>
        <end position="238"/>
    </location>
</feature>
<dbReference type="InterPro" id="IPR001193">
    <property type="entry name" value="MBTPS2"/>
</dbReference>
<keyword evidence="3" id="KW-0482">Metalloprotease</keyword>
<feature type="transmembrane region" description="Helical" evidence="2">
    <location>
        <begin position="386"/>
        <end position="405"/>
    </location>
</feature>
<evidence type="ECO:0000256" key="2">
    <source>
        <dbReference type="SAM" id="Phobius"/>
    </source>
</evidence>
<dbReference type="GO" id="GO:0008237">
    <property type="term" value="F:metallopeptidase activity"/>
    <property type="evidence" value="ECO:0007669"/>
    <property type="project" value="UniProtKB-KW"/>
</dbReference>
<evidence type="ECO:0000313" key="4">
    <source>
        <dbReference type="Proteomes" id="UP001158067"/>
    </source>
</evidence>